<dbReference type="EMBL" id="JABFXE010000810">
    <property type="protein sequence ID" value="NUQ90606.1"/>
    <property type="molecule type" value="Genomic_DNA"/>
</dbReference>
<accession>A0A850CEY2</accession>
<reference evidence="1 2" key="1">
    <citation type="submission" date="2020-05" db="EMBL/GenBank/DDBJ databases">
        <title>DNA-SIP metagenomic assembled genomes.</title>
        <authorList>
            <person name="Yu J."/>
        </authorList>
    </citation>
    <scope>NUCLEOTIDE SEQUENCE [LARGE SCALE GENOMIC DNA]</scope>
    <source>
        <strain evidence="1">Bin5.27</strain>
    </source>
</reference>
<evidence type="ECO:0000313" key="2">
    <source>
        <dbReference type="Proteomes" id="UP000574690"/>
    </source>
</evidence>
<comment type="caution">
    <text evidence="1">The sequence shown here is derived from an EMBL/GenBank/DDBJ whole genome shotgun (WGS) entry which is preliminary data.</text>
</comment>
<feature type="non-terminal residue" evidence="1">
    <location>
        <position position="99"/>
    </location>
</feature>
<dbReference type="Proteomes" id="UP000574690">
    <property type="component" value="Unassembled WGS sequence"/>
</dbReference>
<gene>
    <name evidence="1" type="ORF">HOQ43_19355</name>
</gene>
<dbReference type="AlphaFoldDB" id="A0A850CEY2"/>
<evidence type="ECO:0000313" key="1">
    <source>
        <dbReference type="EMBL" id="NUQ90606.1"/>
    </source>
</evidence>
<protein>
    <submittedName>
        <fullName evidence="1">Asparagine synthase</fullName>
    </submittedName>
</protein>
<organism evidence="1 2">
    <name type="scientific">Glycomyces artemisiae</name>
    <dbReference type="NCBI Taxonomy" id="1076443"/>
    <lineage>
        <taxon>Bacteria</taxon>
        <taxon>Bacillati</taxon>
        <taxon>Actinomycetota</taxon>
        <taxon>Actinomycetes</taxon>
        <taxon>Glycomycetales</taxon>
        <taxon>Glycomycetaceae</taxon>
        <taxon>Glycomyces</taxon>
    </lineage>
</organism>
<sequence>MRWLVGWSSTAVGAVGSAGAGGSAGATGYDGETVQPVGSQLLWGDPDPLWAVGDWRPDEVRVVTADPQTRIAVLGICGASDEQLRVGLFAARGGALRHL</sequence>
<name>A0A850CEY2_9ACTN</name>
<proteinExistence type="predicted"/>